<proteinExistence type="predicted"/>
<dbReference type="AlphaFoldDB" id="A0A382RVQ0"/>
<reference evidence="1" key="1">
    <citation type="submission" date="2018-05" db="EMBL/GenBank/DDBJ databases">
        <authorList>
            <person name="Lanie J.A."/>
            <person name="Ng W.-L."/>
            <person name="Kazmierczak K.M."/>
            <person name="Andrzejewski T.M."/>
            <person name="Davidsen T.M."/>
            <person name="Wayne K.J."/>
            <person name="Tettelin H."/>
            <person name="Glass J.I."/>
            <person name="Rusch D."/>
            <person name="Podicherti R."/>
            <person name="Tsui H.-C.T."/>
            <person name="Winkler M.E."/>
        </authorList>
    </citation>
    <scope>NUCLEOTIDE SEQUENCE</scope>
</reference>
<organism evidence="1">
    <name type="scientific">marine metagenome</name>
    <dbReference type="NCBI Taxonomy" id="408172"/>
    <lineage>
        <taxon>unclassified sequences</taxon>
        <taxon>metagenomes</taxon>
        <taxon>ecological metagenomes</taxon>
    </lineage>
</organism>
<sequence length="184" mass="21328">MIRFFLILSLLLLNFERVWSEEEGLSRQEKNLLRSIERIDKKNEDLGKTLSLEIREKYAEEMKGDEAFAISSGLTMIATTVEGTEVTFIYRANLDISNYSEKEIQDFQDFLFKNVQETVCSEPLTRSMVFVFDITVHYEFIDITNKSFGREMNFTKADCKGIKTKGSPMLFPKAFLKLALEELS</sequence>
<gene>
    <name evidence="1" type="ORF">METZ01_LOCUS354089</name>
</gene>
<accession>A0A382RVQ0</accession>
<protein>
    <submittedName>
        <fullName evidence="1">Uncharacterized protein</fullName>
    </submittedName>
</protein>
<evidence type="ECO:0000313" key="1">
    <source>
        <dbReference type="EMBL" id="SVD01235.1"/>
    </source>
</evidence>
<name>A0A382RVQ0_9ZZZZ</name>
<dbReference type="EMBL" id="UINC01124229">
    <property type="protein sequence ID" value="SVD01235.1"/>
    <property type="molecule type" value="Genomic_DNA"/>
</dbReference>